<evidence type="ECO:0000313" key="1">
    <source>
        <dbReference type="EMBL" id="EJX51921.1"/>
    </source>
</evidence>
<sequence>MRKITMQSGLCERRIEKLTKKNSGNSMKKKKKKLLKQFAGIGNANVKFICLSCGEKESIPMDVVKFLDDADIANDPNNPPQFTCEKCGKEMYPEYYRNALGIEFKISDVQ</sequence>
<gene>
    <name evidence="1" type="ORF">HMPREF1378_01925</name>
</gene>
<evidence type="ECO:0008006" key="3">
    <source>
        <dbReference type="Google" id="ProtNLM"/>
    </source>
</evidence>
<dbReference type="Proteomes" id="UP000006402">
    <property type="component" value="Unassembled WGS sequence"/>
</dbReference>
<protein>
    <recommendedName>
        <fullName evidence="3">YgiT-type zinc finger domain protein</fullName>
    </recommendedName>
</protein>
<reference evidence="1 2" key="1">
    <citation type="submission" date="2012-04" db="EMBL/GenBank/DDBJ databases">
        <authorList>
            <person name="Weinstock G."/>
            <person name="Sodergren E."/>
            <person name="Lobos E.A."/>
            <person name="Fulton L."/>
            <person name="Fulton R."/>
            <person name="Courtney L."/>
            <person name="Fronick C."/>
            <person name="O'Laughlin M."/>
            <person name="Godfrey J."/>
            <person name="Wilson R.M."/>
            <person name="Miner T."/>
            <person name="Farmer C."/>
            <person name="Delehaunty K."/>
            <person name="Cordes M."/>
            <person name="Minx P."/>
            <person name="Tomlinson C."/>
            <person name="Chen J."/>
            <person name="Wollam A."/>
            <person name="Pepin K.H."/>
            <person name="Bhonagiri V."/>
            <person name="Zhang X."/>
            <person name="Suruliraj S."/>
            <person name="Warren W."/>
            <person name="Mitreva M."/>
            <person name="Mardis E.R."/>
            <person name="Wilson R.K."/>
        </authorList>
    </citation>
    <scope>NUCLEOTIDE SEQUENCE [LARGE SCALE GENOMIC DNA]</scope>
    <source>
        <strain evidence="1 2">R496</strain>
    </source>
</reference>
<dbReference type="AlphaFoldDB" id="A0AAV3GUI2"/>
<organism evidence="1 2">
    <name type="scientific">Enterococcus faecium R496</name>
    <dbReference type="NCBI Taxonomy" id="1134836"/>
    <lineage>
        <taxon>Bacteria</taxon>
        <taxon>Bacillati</taxon>
        <taxon>Bacillota</taxon>
        <taxon>Bacilli</taxon>
        <taxon>Lactobacillales</taxon>
        <taxon>Enterococcaceae</taxon>
        <taxon>Enterococcus</taxon>
    </lineage>
</organism>
<evidence type="ECO:0000313" key="2">
    <source>
        <dbReference type="Proteomes" id="UP000006402"/>
    </source>
</evidence>
<dbReference type="EMBL" id="AMAH01000138">
    <property type="protein sequence ID" value="EJX51921.1"/>
    <property type="molecule type" value="Genomic_DNA"/>
</dbReference>
<comment type="caution">
    <text evidence="1">The sequence shown here is derived from an EMBL/GenBank/DDBJ whole genome shotgun (WGS) entry which is preliminary data.</text>
</comment>
<proteinExistence type="predicted"/>
<accession>A0AAV3GUI2</accession>
<name>A0AAV3GUI2_ENTFC</name>